<evidence type="ECO:0000256" key="1">
    <source>
        <dbReference type="SAM" id="MobiDB-lite"/>
    </source>
</evidence>
<sequence length="122" mass="13304">MSKQKEREEDTASKINSDHPTMSQPSAFSDAEKTSEPNVSISRKKRHRSESSEPSGVSVKSNKSIKQPPALTDGPVTSDPSITRRKRQKSESSEPSCVSVKSNKSINSHPEFSDSVVTSDSL</sequence>
<comment type="caution">
    <text evidence="2">The sequence shown here is derived from an EMBL/GenBank/DDBJ whole genome shotgun (WGS) entry which is preliminary data.</text>
</comment>
<feature type="compositionally biased region" description="Basic and acidic residues" evidence="1">
    <location>
        <begin position="1"/>
        <end position="12"/>
    </location>
</feature>
<accession>A0ABR3NX57</accession>
<dbReference type="EMBL" id="JAYMGO010000001">
    <property type="protein sequence ID" value="KAL1281628.1"/>
    <property type="molecule type" value="Genomic_DNA"/>
</dbReference>
<protein>
    <submittedName>
        <fullName evidence="2">Uncharacterized protein</fullName>
    </submittedName>
</protein>
<reference evidence="2 3" key="1">
    <citation type="submission" date="2023-09" db="EMBL/GenBank/DDBJ databases">
        <authorList>
            <person name="Wang M."/>
        </authorList>
    </citation>
    <scope>NUCLEOTIDE SEQUENCE [LARGE SCALE GENOMIC DNA]</scope>
    <source>
        <strain evidence="2">GT-2023</strain>
        <tissue evidence="2">Liver</tissue>
    </source>
</reference>
<name>A0ABR3NX57_9TELE</name>
<dbReference type="Proteomes" id="UP001558613">
    <property type="component" value="Unassembled WGS sequence"/>
</dbReference>
<proteinExistence type="predicted"/>
<feature type="non-terminal residue" evidence="2">
    <location>
        <position position="122"/>
    </location>
</feature>
<gene>
    <name evidence="2" type="ORF">QQF64_000431</name>
</gene>
<feature type="region of interest" description="Disordered" evidence="1">
    <location>
        <begin position="1"/>
        <end position="122"/>
    </location>
</feature>
<evidence type="ECO:0000313" key="2">
    <source>
        <dbReference type="EMBL" id="KAL1281628.1"/>
    </source>
</evidence>
<evidence type="ECO:0000313" key="3">
    <source>
        <dbReference type="Proteomes" id="UP001558613"/>
    </source>
</evidence>
<feature type="compositionally biased region" description="Polar residues" evidence="1">
    <location>
        <begin position="13"/>
        <end position="27"/>
    </location>
</feature>
<keyword evidence="3" id="KW-1185">Reference proteome</keyword>
<organism evidence="2 3">
    <name type="scientific">Cirrhinus molitorella</name>
    <name type="common">mud carp</name>
    <dbReference type="NCBI Taxonomy" id="172907"/>
    <lineage>
        <taxon>Eukaryota</taxon>
        <taxon>Metazoa</taxon>
        <taxon>Chordata</taxon>
        <taxon>Craniata</taxon>
        <taxon>Vertebrata</taxon>
        <taxon>Euteleostomi</taxon>
        <taxon>Actinopterygii</taxon>
        <taxon>Neopterygii</taxon>
        <taxon>Teleostei</taxon>
        <taxon>Ostariophysi</taxon>
        <taxon>Cypriniformes</taxon>
        <taxon>Cyprinidae</taxon>
        <taxon>Labeoninae</taxon>
        <taxon>Labeonini</taxon>
        <taxon>Cirrhinus</taxon>
    </lineage>
</organism>
<feature type="compositionally biased region" description="Polar residues" evidence="1">
    <location>
        <begin position="93"/>
        <end position="122"/>
    </location>
</feature>